<dbReference type="Proteomes" id="UP000298138">
    <property type="component" value="Unassembled WGS sequence"/>
</dbReference>
<dbReference type="EMBL" id="ML220159">
    <property type="protein sequence ID" value="TGZ77093.1"/>
    <property type="molecule type" value="Genomic_DNA"/>
</dbReference>
<dbReference type="InterPro" id="IPR036047">
    <property type="entry name" value="F-box-like_dom_sf"/>
</dbReference>
<protein>
    <recommendedName>
        <fullName evidence="1">F-box domain-containing protein</fullName>
    </recommendedName>
</protein>
<dbReference type="Pfam" id="PF12937">
    <property type="entry name" value="F-box-like"/>
    <property type="match status" value="1"/>
</dbReference>
<gene>
    <name evidence="2" type="ORF">EX30DRAFT_210920</name>
</gene>
<evidence type="ECO:0000259" key="1">
    <source>
        <dbReference type="Pfam" id="PF12937"/>
    </source>
</evidence>
<dbReference type="SUPFAM" id="SSF81383">
    <property type="entry name" value="F-box domain"/>
    <property type="match status" value="1"/>
</dbReference>
<evidence type="ECO:0000313" key="2">
    <source>
        <dbReference type="EMBL" id="TGZ77093.1"/>
    </source>
</evidence>
<accession>A0A4S2MJQ3</accession>
<dbReference type="InterPro" id="IPR001810">
    <property type="entry name" value="F-box_dom"/>
</dbReference>
<evidence type="ECO:0000313" key="3">
    <source>
        <dbReference type="Proteomes" id="UP000298138"/>
    </source>
</evidence>
<keyword evidence="3" id="KW-1185">Reference proteome</keyword>
<name>A0A4S2MJQ3_9PEZI</name>
<organism evidence="2 3">
    <name type="scientific">Ascodesmis nigricans</name>
    <dbReference type="NCBI Taxonomy" id="341454"/>
    <lineage>
        <taxon>Eukaryota</taxon>
        <taxon>Fungi</taxon>
        <taxon>Dikarya</taxon>
        <taxon>Ascomycota</taxon>
        <taxon>Pezizomycotina</taxon>
        <taxon>Pezizomycetes</taxon>
        <taxon>Pezizales</taxon>
        <taxon>Ascodesmidaceae</taxon>
        <taxon>Ascodesmis</taxon>
    </lineage>
</organism>
<sequence length="104" mass="11748">MRRLFFKPRITTPPGRDVFTSLPPELLLDITEYLSPYDKSNLRLTCYPLTSCDISSFPPPHRDTHAGRIFQEPNSLTPPCSFSCDKELGSSHHVTGKACRAQKI</sequence>
<dbReference type="CDD" id="cd09917">
    <property type="entry name" value="F-box_SF"/>
    <property type="match status" value="1"/>
</dbReference>
<dbReference type="AlphaFoldDB" id="A0A4S2MJQ3"/>
<dbReference type="InParanoid" id="A0A4S2MJQ3"/>
<feature type="domain" description="F-box" evidence="1">
    <location>
        <begin position="20"/>
        <end position="46"/>
    </location>
</feature>
<reference evidence="2 3" key="1">
    <citation type="submission" date="2019-04" db="EMBL/GenBank/DDBJ databases">
        <title>Comparative genomics and transcriptomics to analyze fruiting body development in filamentous ascomycetes.</title>
        <authorList>
            <consortium name="DOE Joint Genome Institute"/>
            <person name="Lutkenhaus R."/>
            <person name="Traeger S."/>
            <person name="Breuer J."/>
            <person name="Kuo A."/>
            <person name="Lipzen A."/>
            <person name="Pangilinan J."/>
            <person name="Dilworth D."/>
            <person name="Sandor L."/>
            <person name="Poggeler S."/>
            <person name="Barry K."/>
            <person name="Grigoriev I.V."/>
            <person name="Nowrousian M."/>
        </authorList>
    </citation>
    <scope>NUCLEOTIDE SEQUENCE [LARGE SCALE GENOMIC DNA]</scope>
    <source>
        <strain evidence="2 3">CBS 389.68</strain>
    </source>
</reference>
<proteinExistence type="predicted"/>